<name>A0A645HE38_9ZZZZ</name>
<reference evidence="1" key="1">
    <citation type="submission" date="2019-08" db="EMBL/GenBank/DDBJ databases">
        <authorList>
            <person name="Kucharzyk K."/>
            <person name="Murdoch R.W."/>
            <person name="Higgins S."/>
            <person name="Loffler F."/>
        </authorList>
    </citation>
    <scope>NUCLEOTIDE SEQUENCE</scope>
</reference>
<gene>
    <name evidence="1" type="ORF">SDC9_181535</name>
</gene>
<accession>A0A645HE38</accession>
<comment type="caution">
    <text evidence="1">The sequence shown here is derived from an EMBL/GenBank/DDBJ whole genome shotgun (WGS) entry which is preliminary data.</text>
</comment>
<organism evidence="1">
    <name type="scientific">bioreactor metagenome</name>
    <dbReference type="NCBI Taxonomy" id="1076179"/>
    <lineage>
        <taxon>unclassified sequences</taxon>
        <taxon>metagenomes</taxon>
        <taxon>ecological metagenomes</taxon>
    </lineage>
</organism>
<protein>
    <submittedName>
        <fullName evidence="1">Uncharacterized protein</fullName>
    </submittedName>
</protein>
<dbReference type="AlphaFoldDB" id="A0A645HE38"/>
<evidence type="ECO:0000313" key="1">
    <source>
        <dbReference type="EMBL" id="MPN34043.1"/>
    </source>
</evidence>
<dbReference type="EMBL" id="VSSQ01086871">
    <property type="protein sequence ID" value="MPN34043.1"/>
    <property type="molecule type" value="Genomic_DNA"/>
</dbReference>
<sequence>MVLLVTMALGLMAGLVVDGGRQVTATRRATAVAEQAARAATDAAAASALEGTPDAGAALSAARAVLGAESEVTGTVSVRPGLQVRVDTHAELPTVFLSVVGIGSVRGQASATADLVRVG</sequence>
<proteinExistence type="predicted"/>